<dbReference type="InterPro" id="IPR007197">
    <property type="entry name" value="rSAM"/>
</dbReference>
<keyword evidence="2" id="KW-0479">Metal-binding</keyword>
<reference evidence="6" key="2">
    <citation type="journal article" date="2021" name="Microbiome">
        <title>Successional dynamics and alternative stable states in a saline activated sludge microbial community over 9 years.</title>
        <authorList>
            <person name="Wang Y."/>
            <person name="Ye J."/>
            <person name="Ju F."/>
            <person name="Liu L."/>
            <person name="Boyd J.A."/>
            <person name="Deng Y."/>
            <person name="Parks D.H."/>
            <person name="Jiang X."/>
            <person name="Yin X."/>
            <person name="Woodcroft B.J."/>
            <person name="Tyson G.W."/>
            <person name="Hugenholtz P."/>
            <person name="Polz M.F."/>
            <person name="Zhang T."/>
        </authorList>
    </citation>
    <scope>NUCLEOTIDE SEQUENCE</scope>
    <source>
        <strain evidence="6">HKST-UBA02</strain>
    </source>
</reference>
<evidence type="ECO:0000313" key="7">
    <source>
        <dbReference type="Proteomes" id="UP000739538"/>
    </source>
</evidence>
<reference evidence="6" key="1">
    <citation type="submission" date="2020-04" db="EMBL/GenBank/DDBJ databases">
        <authorList>
            <person name="Zhang T."/>
        </authorList>
    </citation>
    <scope>NUCLEOTIDE SEQUENCE</scope>
    <source>
        <strain evidence="6">HKST-UBA02</strain>
    </source>
</reference>
<evidence type="ECO:0000256" key="4">
    <source>
        <dbReference type="ARBA" id="ARBA00023014"/>
    </source>
</evidence>
<sequence length="434" mass="49621">METDIRYNPGLLKLELYCKGIRLDDSFFKESKRGRQIMRTRAGLGSGLELVLEDGLWTNVPVVEPFAANSPYLLFREGDDGETLVIRRDGDREKIAEVELSPKPSWYERNTEVSGKPMTRVGSLQGTYLGVYPSKVCEYWLDKPEKTNCKFCSVGLNLGADDADEKSVEEVLEVAIAARDESKITYVDFNTGHYTGETYLDILEPYIRRLKEETGLLIGVQTPPHADLSRYDRLKEMGVNRVSFCFEIWDEERFIDVCPGKHREYGLKRYLDAVKYCAEIGKRRGPFDFDAWVSNGEIIAGLEKPEDSMAAIDWITENGAIPTVCVFRPLKATDYADVPPPKTEDMIPVFARLYEACMDHDLPIGVAPNVHVSLVLLPEEGRYFTSKPQKYRWKEMKLKAQKTVYRKKFLHDLETFDRRRAENGGRIVKEPARA</sequence>
<gene>
    <name evidence="6" type="ORF">KDA27_03335</name>
</gene>
<comment type="caution">
    <text evidence="6">The sequence shown here is derived from an EMBL/GenBank/DDBJ whole genome shotgun (WGS) entry which is preliminary data.</text>
</comment>
<dbReference type="Proteomes" id="UP000739538">
    <property type="component" value="Unassembled WGS sequence"/>
</dbReference>
<keyword evidence="1" id="KW-0949">S-adenosyl-L-methionine</keyword>
<dbReference type="GO" id="GO:0051536">
    <property type="term" value="F:iron-sulfur cluster binding"/>
    <property type="evidence" value="ECO:0007669"/>
    <property type="project" value="UniProtKB-KW"/>
</dbReference>
<proteinExistence type="predicted"/>
<accession>A0A956N900</accession>
<dbReference type="AlphaFoldDB" id="A0A956N900"/>
<dbReference type="NCBIfam" id="NF045502">
    <property type="entry name" value="variant_rSAM"/>
    <property type="match status" value="1"/>
</dbReference>
<dbReference type="Gene3D" id="3.20.20.70">
    <property type="entry name" value="Aldolase class I"/>
    <property type="match status" value="1"/>
</dbReference>
<evidence type="ECO:0000256" key="3">
    <source>
        <dbReference type="ARBA" id="ARBA00023004"/>
    </source>
</evidence>
<dbReference type="SUPFAM" id="SSF102114">
    <property type="entry name" value="Radical SAM enzymes"/>
    <property type="match status" value="1"/>
</dbReference>
<evidence type="ECO:0000256" key="2">
    <source>
        <dbReference type="ARBA" id="ARBA00022723"/>
    </source>
</evidence>
<dbReference type="InterPro" id="IPR058240">
    <property type="entry name" value="rSAM_sf"/>
</dbReference>
<keyword evidence="3" id="KW-0408">Iron</keyword>
<dbReference type="GO" id="GO:0046872">
    <property type="term" value="F:metal ion binding"/>
    <property type="evidence" value="ECO:0007669"/>
    <property type="project" value="UniProtKB-KW"/>
</dbReference>
<evidence type="ECO:0000256" key="1">
    <source>
        <dbReference type="ARBA" id="ARBA00022691"/>
    </source>
</evidence>
<feature type="domain" description="Radical SAM core" evidence="5">
    <location>
        <begin position="148"/>
        <end position="283"/>
    </location>
</feature>
<dbReference type="Pfam" id="PF04055">
    <property type="entry name" value="Radical_SAM"/>
    <property type="match status" value="1"/>
</dbReference>
<dbReference type="GO" id="GO:0003824">
    <property type="term" value="F:catalytic activity"/>
    <property type="evidence" value="ECO:0007669"/>
    <property type="project" value="InterPro"/>
</dbReference>
<name>A0A956N900_UNCEI</name>
<protein>
    <submittedName>
        <fullName evidence="6">Radical SAM protein</fullName>
    </submittedName>
</protein>
<evidence type="ECO:0000313" key="6">
    <source>
        <dbReference type="EMBL" id="MCA9754809.1"/>
    </source>
</evidence>
<dbReference type="EMBL" id="JAGQHS010000010">
    <property type="protein sequence ID" value="MCA9754809.1"/>
    <property type="molecule type" value="Genomic_DNA"/>
</dbReference>
<keyword evidence="4" id="KW-0411">Iron-sulfur</keyword>
<organism evidence="6 7">
    <name type="scientific">Eiseniibacteriota bacterium</name>
    <dbReference type="NCBI Taxonomy" id="2212470"/>
    <lineage>
        <taxon>Bacteria</taxon>
        <taxon>Candidatus Eiseniibacteriota</taxon>
    </lineage>
</organism>
<evidence type="ECO:0000259" key="5">
    <source>
        <dbReference type="Pfam" id="PF04055"/>
    </source>
</evidence>
<dbReference type="InterPro" id="IPR013785">
    <property type="entry name" value="Aldolase_TIM"/>
</dbReference>